<proteinExistence type="predicted"/>
<dbReference type="AlphaFoldDB" id="A0A0A8ZJK4"/>
<protein>
    <submittedName>
        <fullName evidence="2">Uncharacterized protein</fullName>
    </submittedName>
</protein>
<dbReference type="EMBL" id="GBRH01262868">
    <property type="protein sequence ID" value="JAD35027.1"/>
    <property type="molecule type" value="Transcribed_RNA"/>
</dbReference>
<organism evidence="2">
    <name type="scientific">Arundo donax</name>
    <name type="common">Giant reed</name>
    <name type="synonym">Donax arundinaceus</name>
    <dbReference type="NCBI Taxonomy" id="35708"/>
    <lineage>
        <taxon>Eukaryota</taxon>
        <taxon>Viridiplantae</taxon>
        <taxon>Streptophyta</taxon>
        <taxon>Embryophyta</taxon>
        <taxon>Tracheophyta</taxon>
        <taxon>Spermatophyta</taxon>
        <taxon>Magnoliopsida</taxon>
        <taxon>Liliopsida</taxon>
        <taxon>Poales</taxon>
        <taxon>Poaceae</taxon>
        <taxon>PACMAD clade</taxon>
        <taxon>Arundinoideae</taxon>
        <taxon>Arundineae</taxon>
        <taxon>Arundo</taxon>
    </lineage>
</organism>
<name>A0A0A8ZJK4_ARUDO</name>
<accession>A0A0A8ZJK4</accession>
<feature type="region of interest" description="Disordered" evidence="1">
    <location>
        <begin position="1"/>
        <end position="48"/>
    </location>
</feature>
<evidence type="ECO:0000256" key="1">
    <source>
        <dbReference type="SAM" id="MobiDB-lite"/>
    </source>
</evidence>
<reference evidence="2" key="1">
    <citation type="submission" date="2014-09" db="EMBL/GenBank/DDBJ databases">
        <authorList>
            <person name="Magalhaes I.L.F."/>
            <person name="Oliveira U."/>
            <person name="Santos F.R."/>
            <person name="Vidigal T.H.D.A."/>
            <person name="Brescovit A.D."/>
            <person name="Santos A.J."/>
        </authorList>
    </citation>
    <scope>NUCLEOTIDE SEQUENCE</scope>
    <source>
        <tissue evidence="2">Shoot tissue taken approximately 20 cm above the soil surface</tissue>
    </source>
</reference>
<sequence>MGTPTLHFLHTRPALPLPLPQSASVGSSRTSRDPATPSSPVKRATSQSVAKMPDTWYLAAPPMTGILAPMSTPALM</sequence>
<evidence type="ECO:0000313" key="2">
    <source>
        <dbReference type="EMBL" id="JAD35027.1"/>
    </source>
</evidence>
<feature type="compositionally biased region" description="Polar residues" evidence="1">
    <location>
        <begin position="36"/>
        <end position="48"/>
    </location>
</feature>
<reference evidence="2" key="2">
    <citation type="journal article" date="2015" name="Data Brief">
        <title>Shoot transcriptome of the giant reed, Arundo donax.</title>
        <authorList>
            <person name="Barrero R.A."/>
            <person name="Guerrero F.D."/>
            <person name="Moolhuijzen P."/>
            <person name="Goolsby J.A."/>
            <person name="Tidwell J."/>
            <person name="Bellgard S.E."/>
            <person name="Bellgard M.I."/>
        </authorList>
    </citation>
    <scope>NUCLEOTIDE SEQUENCE</scope>
    <source>
        <tissue evidence="2">Shoot tissue taken approximately 20 cm above the soil surface</tissue>
    </source>
</reference>